<keyword evidence="3" id="KW-1185">Reference proteome</keyword>
<feature type="compositionally biased region" description="Polar residues" evidence="1">
    <location>
        <begin position="49"/>
        <end position="61"/>
    </location>
</feature>
<evidence type="ECO:0000313" key="3">
    <source>
        <dbReference type="Proteomes" id="UP000663880"/>
    </source>
</evidence>
<gene>
    <name evidence="2" type="ORF">PMACD_LOCUS8140</name>
</gene>
<accession>A0A821SSS2</accession>
<dbReference type="OrthoDB" id="8037155at2759"/>
<dbReference type="AlphaFoldDB" id="A0A821SSS2"/>
<reference evidence="2" key="1">
    <citation type="submission" date="2021-02" db="EMBL/GenBank/DDBJ databases">
        <authorList>
            <person name="Steward A R."/>
        </authorList>
    </citation>
    <scope>NUCLEOTIDE SEQUENCE</scope>
</reference>
<evidence type="ECO:0000313" key="2">
    <source>
        <dbReference type="EMBL" id="CAF4863785.1"/>
    </source>
</evidence>
<dbReference type="Proteomes" id="UP000663880">
    <property type="component" value="Unassembled WGS sequence"/>
</dbReference>
<comment type="caution">
    <text evidence="2">The sequence shown here is derived from an EMBL/GenBank/DDBJ whole genome shotgun (WGS) entry which is preliminary data.</text>
</comment>
<sequence>MEHSSNDVDDVRRICFNEELCDILDDANIVQFIKCHRLKWLGYVPPNGNDRTPTSSLSSQPGGKRNLGRPRLHWSAQGSQDNIIYRYSKCKKHEIDLDDEIYLRSL</sequence>
<organism evidence="2 3">
    <name type="scientific">Pieris macdunnoughi</name>
    <dbReference type="NCBI Taxonomy" id="345717"/>
    <lineage>
        <taxon>Eukaryota</taxon>
        <taxon>Metazoa</taxon>
        <taxon>Ecdysozoa</taxon>
        <taxon>Arthropoda</taxon>
        <taxon>Hexapoda</taxon>
        <taxon>Insecta</taxon>
        <taxon>Pterygota</taxon>
        <taxon>Neoptera</taxon>
        <taxon>Endopterygota</taxon>
        <taxon>Lepidoptera</taxon>
        <taxon>Glossata</taxon>
        <taxon>Ditrysia</taxon>
        <taxon>Papilionoidea</taxon>
        <taxon>Pieridae</taxon>
        <taxon>Pierinae</taxon>
        <taxon>Pieris</taxon>
    </lineage>
</organism>
<proteinExistence type="predicted"/>
<protein>
    <submittedName>
        <fullName evidence="2">Uncharacterized protein</fullName>
    </submittedName>
</protein>
<dbReference type="EMBL" id="CAJOBZ010000020">
    <property type="protein sequence ID" value="CAF4863785.1"/>
    <property type="molecule type" value="Genomic_DNA"/>
</dbReference>
<feature type="region of interest" description="Disordered" evidence="1">
    <location>
        <begin position="45"/>
        <end position="72"/>
    </location>
</feature>
<evidence type="ECO:0000256" key="1">
    <source>
        <dbReference type="SAM" id="MobiDB-lite"/>
    </source>
</evidence>
<name>A0A821SSS2_9NEOP</name>